<dbReference type="FunFam" id="6.10.140.2150:FF:000001">
    <property type="entry name" value="Sphingosine-1-phosphate lyase 1"/>
    <property type="match status" value="1"/>
</dbReference>
<keyword evidence="3" id="KW-0456">Lyase</keyword>
<dbReference type="AlphaFoldDB" id="A0A1S3KA14"/>
<dbReference type="Gene3D" id="3.90.1150.10">
    <property type="entry name" value="Aspartate Aminotransferase, domain 1"/>
    <property type="match status" value="1"/>
</dbReference>
<organism evidence="4 5">
    <name type="scientific">Lingula anatina</name>
    <name type="common">Brachiopod</name>
    <name type="synonym">Lingula unguis</name>
    <dbReference type="NCBI Taxonomy" id="7574"/>
    <lineage>
        <taxon>Eukaryota</taxon>
        <taxon>Metazoa</taxon>
        <taxon>Spiralia</taxon>
        <taxon>Lophotrochozoa</taxon>
        <taxon>Brachiopoda</taxon>
        <taxon>Linguliformea</taxon>
        <taxon>Lingulata</taxon>
        <taxon>Lingulida</taxon>
        <taxon>Linguloidea</taxon>
        <taxon>Lingulidae</taxon>
        <taxon>Lingula</taxon>
    </lineage>
</organism>
<evidence type="ECO:0000256" key="2">
    <source>
        <dbReference type="ARBA" id="ARBA00022898"/>
    </source>
</evidence>
<protein>
    <submittedName>
        <fullName evidence="5">Sphingosine-1-phosphate lyase-like</fullName>
    </submittedName>
</protein>
<reference evidence="5" key="1">
    <citation type="submission" date="2025-08" db="UniProtKB">
        <authorList>
            <consortium name="RefSeq"/>
        </authorList>
    </citation>
    <scope>IDENTIFICATION</scope>
    <source>
        <tissue evidence="5">Gonads</tissue>
    </source>
</reference>
<evidence type="ECO:0000256" key="3">
    <source>
        <dbReference type="ARBA" id="ARBA00023239"/>
    </source>
</evidence>
<evidence type="ECO:0000256" key="1">
    <source>
        <dbReference type="ARBA" id="ARBA00001933"/>
    </source>
</evidence>
<feature type="non-terminal residue" evidence="5">
    <location>
        <position position="1"/>
    </location>
</feature>
<dbReference type="PANTHER" id="PTHR42735:SF9">
    <property type="entry name" value="SPHINGOSINE-1-PHOSPHATE LYASE"/>
    <property type="match status" value="1"/>
</dbReference>
<dbReference type="GeneID" id="106179846"/>
<dbReference type="PANTHER" id="PTHR42735">
    <property type="match status" value="1"/>
</dbReference>
<dbReference type="STRING" id="7574.A0A1S3KA14"/>
<dbReference type="InParanoid" id="A0A1S3KA14"/>
<dbReference type="RefSeq" id="XP_013419086.1">
    <property type="nucleotide sequence ID" value="XM_013563632.1"/>
</dbReference>
<dbReference type="InterPro" id="IPR015424">
    <property type="entry name" value="PyrdxlP-dep_Trfase"/>
</dbReference>
<keyword evidence="2" id="KW-0663">Pyridoxal phosphate</keyword>
<dbReference type="KEGG" id="lak:106179846"/>
<dbReference type="Gene3D" id="6.10.140.2150">
    <property type="match status" value="1"/>
</dbReference>
<dbReference type="OrthoDB" id="10254570at2759"/>
<keyword evidence="4" id="KW-1185">Reference proteome</keyword>
<evidence type="ECO:0000313" key="4">
    <source>
        <dbReference type="Proteomes" id="UP000085678"/>
    </source>
</evidence>
<gene>
    <name evidence="5" type="primary">LOC106179846</name>
</gene>
<name>A0A1S3KA14_LINAN</name>
<proteinExistence type="predicted"/>
<comment type="cofactor">
    <cofactor evidence="1">
        <name>pyridoxal 5'-phosphate</name>
        <dbReference type="ChEBI" id="CHEBI:597326"/>
    </cofactor>
</comment>
<dbReference type="InterPro" id="IPR050477">
    <property type="entry name" value="GrpII_AminoAcid_Decarb"/>
</dbReference>
<dbReference type="Proteomes" id="UP000085678">
    <property type="component" value="Unplaced"/>
</dbReference>
<sequence>GASVVLYRSEELRKYQIFAYSGWPGGLFGSPSMAGSRPGGTIAAAWAAMRVLGEDGYTDIASQLMNARAKVLDAVRNIPSLQVVGEPHMTIFALMSADPKFDILVLADILENKGWKIERQQLPISIHFTLMPHHLNVLDGFIADLKAAAEDVKANPGQSAGGTAAMYGMMAKIPDKGIIDDFIVEFFSEMYKN</sequence>
<dbReference type="InterPro" id="IPR015422">
    <property type="entry name" value="PyrdxlP-dep_Trfase_small"/>
</dbReference>
<accession>A0A1S3KA14</accession>
<evidence type="ECO:0000313" key="5">
    <source>
        <dbReference type="RefSeq" id="XP_013419086.1"/>
    </source>
</evidence>
<dbReference type="SUPFAM" id="SSF53383">
    <property type="entry name" value="PLP-dependent transferases"/>
    <property type="match status" value="1"/>
</dbReference>